<reference evidence="3" key="1">
    <citation type="submission" date="2019-02" db="EMBL/GenBank/DDBJ databases">
        <authorList>
            <person name="Gruber-Vodicka R. H."/>
            <person name="Seah K. B. B."/>
        </authorList>
    </citation>
    <scope>NUCLEOTIDE SEQUENCE</scope>
    <source>
        <strain evidence="4">BECK_BY2</strain>
        <strain evidence="3">BECK_BY3</strain>
    </source>
</reference>
<dbReference type="SUPFAM" id="SSF52200">
    <property type="entry name" value="Toll/Interleukin receptor TIR domain"/>
    <property type="match status" value="2"/>
</dbReference>
<feature type="region of interest" description="Disordered" evidence="1">
    <location>
        <begin position="137"/>
        <end position="171"/>
    </location>
</feature>
<dbReference type="GO" id="GO:0007165">
    <property type="term" value="P:signal transduction"/>
    <property type="evidence" value="ECO:0007669"/>
    <property type="project" value="InterPro"/>
</dbReference>
<dbReference type="InterPro" id="IPR000157">
    <property type="entry name" value="TIR_dom"/>
</dbReference>
<feature type="compositionally biased region" description="Basic residues" evidence="1">
    <location>
        <begin position="321"/>
        <end position="331"/>
    </location>
</feature>
<proteinExistence type="predicted"/>
<dbReference type="EMBL" id="CAADFV010000160">
    <property type="protein sequence ID" value="VFK67812.1"/>
    <property type="molecule type" value="Genomic_DNA"/>
</dbReference>
<evidence type="ECO:0000256" key="1">
    <source>
        <dbReference type="SAM" id="MobiDB-lite"/>
    </source>
</evidence>
<dbReference type="InterPro" id="IPR035897">
    <property type="entry name" value="Toll_tir_struct_dom_sf"/>
</dbReference>
<name>A0A450ZJ10_9GAMM</name>
<feature type="domain" description="TIR" evidence="2">
    <location>
        <begin position="179"/>
        <end position="310"/>
    </location>
</feature>
<dbReference type="EMBL" id="CAADFY010000028">
    <property type="protein sequence ID" value="VFK53759.1"/>
    <property type="molecule type" value="Genomic_DNA"/>
</dbReference>
<evidence type="ECO:0000313" key="3">
    <source>
        <dbReference type="EMBL" id="VFK53759.1"/>
    </source>
</evidence>
<dbReference type="Pfam" id="PF13676">
    <property type="entry name" value="TIR_2"/>
    <property type="match status" value="2"/>
</dbReference>
<evidence type="ECO:0000259" key="2">
    <source>
        <dbReference type="PROSITE" id="PS50104"/>
    </source>
</evidence>
<dbReference type="PROSITE" id="PS50104">
    <property type="entry name" value="TIR"/>
    <property type="match status" value="1"/>
</dbReference>
<sequence length="355" mass="39731">MNTDKTTDVFLSFNSKARETVEKIAIYLEDKANLQVWFEPWRLIPGKSAIHNIERGLSSARTCAVFVGADGQGPWQRKEVEAAIRRQIEKDDFRVIPVRLPGAPKPQLPAFLANNTWIEFSEDLADPAMWRLECGIRGQAPGRGRPAQNRLQETTPQDTAPPVADSPPPLDLIVEPTQKPAYVFISYRHREPDSGLARVCAAALQQAGHQVFIDTGIPWGTEWAQEIQTALERCDYLLLLLSAESAHSEMVVKEVEIAAELAQNSHGIPRLLPVRVRFPFGAPCRIYSPWCWIKSSNGNGAAIRKPARCWANYSRLWKNARPGRRPPHPRSPHPTAPSCPPSRLINPFPNTTRVP</sequence>
<accession>A0A450ZJ10</accession>
<dbReference type="Gene3D" id="3.40.50.10140">
    <property type="entry name" value="Toll/interleukin-1 receptor homology (TIR) domain"/>
    <property type="match status" value="2"/>
</dbReference>
<dbReference type="AlphaFoldDB" id="A0A450ZJ10"/>
<organism evidence="3">
    <name type="scientific">Candidatus Kentrum sp. TUN</name>
    <dbReference type="NCBI Taxonomy" id="2126343"/>
    <lineage>
        <taxon>Bacteria</taxon>
        <taxon>Pseudomonadati</taxon>
        <taxon>Pseudomonadota</taxon>
        <taxon>Gammaproteobacteria</taxon>
        <taxon>Candidatus Kentrum</taxon>
    </lineage>
</organism>
<feature type="region of interest" description="Disordered" evidence="1">
    <location>
        <begin position="321"/>
        <end position="355"/>
    </location>
</feature>
<protein>
    <submittedName>
        <fullName evidence="3">TIR domain-containing protein</fullName>
    </submittedName>
</protein>
<gene>
    <name evidence="4" type="ORF">BECKTUN1418E_GA0071001_11601</name>
    <name evidence="3" type="ORF">BECKTUN1418F_GA0071002_102814</name>
</gene>
<evidence type="ECO:0000313" key="4">
    <source>
        <dbReference type="EMBL" id="VFK67812.1"/>
    </source>
</evidence>
<feature type="compositionally biased region" description="Polar residues" evidence="1">
    <location>
        <begin position="149"/>
        <end position="158"/>
    </location>
</feature>